<gene>
    <name evidence="1" type="ORF">TH66_14770</name>
</gene>
<organism evidence="1 2">
    <name type="scientific">Carbonactinospora thermoautotrophica</name>
    <dbReference type="NCBI Taxonomy" id="1469144"/>
    <lineage>
        <taxon>Bacteria</taxon>
        <taxon>Bacillati</taxon>
        <taxon>Actinomycetota</taxon>
        <taxon>Actinomycetes</taxon>
        <taxon>Kitasatosporales</taxon>
        <taxon>Carbonactinosporaceae</taxon>
        <taxon>Carbonactinospora</taxon>
    </lineage>
</organism>
<dbReference type="EMBL" id="JYIJ01000018">
    <property type="protein sequence ID" value="KWX00168.1"/>
    <property type="molecule type" value="Genomic_DNA"/>
</dbReference>
<name>A0A132MQL6_9ACTN</name>
<evidence type="ECO:0000313" key="1">
    <source>
        <dbReference type="EMBL" id="KWX00168.1"/>
    </source>
</evidence>
<dbReference type="AlphaFoldDB" id="A0A132MQL6"/>
<dbReference type="Proteomes" id="UP000070659">
    <property type="component" value="Unassembled WGS sequence"/>
</dbReference>
<reference evidence="1 2" key="1">
    <citation type="submission" date="2015-02" db="EMBL/GenBank/DDBJ databases">
        <title>Physiological reanalysis, assessment of diazotrophy, and genome sequences of multiple isolates of Streptomyces thermoautotrophicus.</title>
        <authorList>
            <person name="MacKellar D.C."/>
            <person name="Lieber L."/>
            <person name="Norman J."/>
            <person name="Bolger A."/>
            <person name="Tobin C."/>
            <person name="Murray J.W."/>
            <person name="Prell J."/>
        </authorList>
    </citation>
    <scope>NUCLEOTIDE SEQUENCE [LARGE SCALE GENOMIC DNA]</scope>
    <source>
        <strain evidence="1 2">UBT1</strain>
    </source>
</reference>
<comment type="caution">
    <text evidence="1">The sequence shown here is derived from an EMBL/GenBank/DDBJ whole genome shotgun (WGS) entry which is preliminary data.</text>
</comment>
<accession>A0A132MQL6</accession>
<protein>
    <recommendedName>
        <fullName evidence="3">Iron-sulfur protein</fullName>
    </recommendedName>
</protein>
<evidence type="ECO:0000313" key="2">
    <source>
        <dbReference type="Proteomes" id="UP000070659"/>
    </source>
</evidence>
<evidence type="ECO:0008006" key="3">
    <source>
        <dbReference type="Google" id="ProtNLM"/>
    </source>
</evidence>
<sequence>MPVSTTPPLGETYARVAAACDFLQIQVGRPPDPESWTTGAQLTADAKRLVEFVDAKAARMEQEYGRPARRDVVASWAFHHYAWLACLLVAGPLLLDRRVPLLGPGDVAVPRRTGVLAGPVTVAVPGFACLPGDPAADHPQARVVADADALRRVARDTVAGHLAPVLAAFRPHVRRGPHALWGMVTDELAGTLWHLGKALGREEEAVAEATALLPGGTPPFVGGAGFRTVELRDRAYTRTRLTCCLYYTLCPEDVCSNCPRIAAAAG</sequence>
<dbReference type="PATRIC" id="fig|1469144.8.peg.1961"/>
<proteinExistence type="predicted"/>
<dbReference type="RefSeq" id="WP_067070701.1">
    <property type="nucleotide sequence ID" value="NZ_JYIJ01000018.1"/>
</dbReference>